<evidence type="ECO:0000256" key="4">
    <source>
        <dbReference type="ARBA" id="ARBA00022827"/>
    </source>
</evidence>
<name>A0A1H3CKF5_9GAMM</name>
<dbReference type="InterPro" id="IPR016167">
    <property type="entry name" value="FAD-bd_PCMH_sub1"/>
</dbReference>
<evidence type="ECO:0000313" key="6">
    <source>
        <dbReference type="EMBL" id="SDX54641.1"/>
    </source>
</evidence>
<comment type="cofactor">
    <cofactor evidence="1">
        <name>FAD</name>
        <dbReference type="ChEBI" id="CHEBI:57692"/>
    </cofactor>
</comment>
<reference evidence="6 7" key="1">
    <citation type="submission" date="2016-10" db="EMBL/GenBank/DDBJ databases">
        <authorList>
            <person name="de Groot N.N."/>
        </authorList>
    </citation>
    <scope>NUCLEOTIDE SEQUENCE [LARGE SCALE GENOMIC DNA]</scope>
    <source>
        <strain evidence="6 7">DSM 19219</strain>
    </source>
</reference>
<proteinExistence type="inferred from homology"/>
<protein>
    <submittedName>
        <fullName evidence="6">FAD/FMN-containing dehydrogenase</fullName>
    </submittedName>
</protein>
<dbReference type="STRING" id="574349.SAMN05443545_10638"/>
<feature type="domain" description="FAD-binding PCMH-type" evidence="5">
    <location>
        <begin position="45"/>
        <end position="223"/>
    </location>
</feature>
<evidence type="ECO:0000256" key="1">
    <source>
        <dbReference type="ARBA" id="ARBA00001974"/>
    </source>
</evidence>
<comment type="similarity">
    <text evidence="2">Belongs to the FAD-binding oxidoreductase/transferase type 4 family.</text>
</comment>
<dbReference type="SUPFAM" id="SSF56176">
    <property type="entry name" value="FAD-binding/transporter-associated domain-like"/>
    <property type="match status" value="1"/>
</dbReference>
<sequence length="475" mass="50978">MSDAPNRQPMTDGLLSALIDRLGTDHVVTDTSDMVPYVQEQRRLYSGRALAVVLPACTDDVAFIVEQCREHGVNIVPQGGNTGLVGGGVPHDSVVVALGRMNRIRDIDPTNATLTVEAGCILQVVQDAARDAGRLFPLSLAAEGSCQIGGNLATNAGGINVLRYGNARDLVLGLEVVLADGRVMNGLTALRKNNTGYDMKQLFIGSEGTLGIITAAVLKLFPLPRGTATALVGCDSPHQILALYDQLRSQLSDTLTAFELLPHFAMDAVLTHVQGTRAPFDQDYASYALIELTTPDADLDLNARLESALADAFENDVIRDAVIATSSTQSQALWRLRESVAEAQIAEGASIKHDISVPVSRLADFIEKADAACRSILPECRICAFGHVGDGNLHYNVSQPCDMDADAFIDLTPRFNRAVHDLVADMNGSISAEHGIGISKRTELRRYQDPVALAMMERIKTALDPQGLFNPGKLL</sequence>
<accession>A0A1H3CKF5</accession>
<evidence type="ECO:0000313" key="7">
    <source>
        <dbReference type="Proteomes" id="UP000198500"/>
    </source>
</evidence>
<gene>
    <name evidence="6" type="ORF">SAMN05443545_10638</name>
</gene>
<dbReference type="Proteomes" id="UP000198500">
    <property type="component" value="Unassembled WGS sequence"/>
</dbReference>
<dbReference type="GO" id="GO:0071949">
    <property type="term" value="F:FAD binding"/>
    <property type="evidence" value="ECO:0007669"/>
    <property type="project" value="InterPro"/>
</dbReference>
<dbReference type="GO" id="GO:0003824">
    <property type="term" value="F:catalytic activity"/>
    <property type="evidence" value="ECO:0007669"/>
    <property type="project" value="InterPro"/>
</dbReference>
<dbReference type="Gene3D" id="1.10.45.10">
    <property type="entry name" value="Vanillyl-alcohol Oxidase, Chain A, domain 4"/>
    <property type="match status" value="1"/>
</dbReference>
<dbReference type="GO" id="GO:0022904">
    <property type="term" value="P:respiratory electron transport chain"/>
    <property type="evidence" value="ECO:0007669"/>
    <property type="project" value="TreeGrafter"/>
</dbReference>
<dbReference type="Pfam" id="PF02913">
    <property type="entry name" value="FAD-oxidase_C"/>
    <property type="match status" value="1"/>
</dbReference>
<dbReference type="InterPro" id="IPR006094">
    <property type="entry name" value="Oxid_FAD_bind_N"/>
</dbReference>
<dbReference type="Pfam" id="PF01565">
    <property type="entry name" value="FAD_binding_4"/>
    <property type="match status" value="1"/>
</dbReference>
<organism evidence="6 7">
    <name type="scientific">Aidingimonas halophila</name>
    <dbReference type="NCBI Taxonomy" id="574349"/>
    <lineage>
        <taxon>Bacteria</taxon>
        <taxon>Pseudomonadati</taxon>
        <taxon>Pseudomonadota</taxon>
        <taxon>Gammaproteobacteria</taxon>
        <taxon>Oceanospirillales</taxon>
        <taxon>Halomonadaceae</taxon>
        <taxon>Aidingimonas</taxon>
    </lineage>
</organism>
<keyword evidence="7" id="KW-1185">Reference proteome</keyword>
<dbReference type="EMBL" id="FNNI01000006">
    <property type="protein sequence ID" value="SDX54641.1"/>
    <property type="molecule type" value="Genomic_DNA"/>
</dbReference>
<dbReference type="FunFam" id="1.10.45.10:FF:000001">
    <property type="entry name" value="D-lactate dehydrogenase mitochondrial"/>
    <property type="match status" value="1"/>
</dbReference>
<evidence type="ECO:0000259" key="5">
    <source>
        <dbReference type="PROSITE" id="PS51387"/>
    </source>
</evidence>
<dbReference type="PROSITE" id="PS51387">
    <property type="entry name" value="FAD_PCMH"/>
    <property type="match status" value="1"/>
</dbReference>
<dbReference type="RefSeq" id="WP_092570080.1">
    <property type="nucleotide sequence ID" value="NZ_BMXH01000010.1"/>
</dbReference>
<dbReference type="SUPFAM" id="SSF55103">
    <property type="entry name" value="FAD-linked oxidases, C-terminal domain"/>
    <property type="match status" value="1"/>
</dbReference>
<keyword evidence="4" id="KW-0274">FAD</keyword>
<dbReference type="Gene3D" id="3.30.70.2190">
    <property type="match status" value="1"/>
</dbReference>
<dbReference type="InterPro" id="IPR004113">
    <property type="entry name" value="FAD-bd_oxidored_4_C"/>
</dbReference>
<dbReference type="InterPro" id="IPR051264">
    <property type="entry name" value="FAD-oxidored/transferase_4"/>
</dbReference>
<dbReference type="Gene3D" id="3.30.465.10">
    <property type="match status" value="1"/>
</dbReference>
<dbReference type="PANTHER" id="PTHR43716">
    <property type="entry name" value="D-2-HYDROXYGLUTARATE DEHYDROGENASE, MITOCHONDRIAL"/>
    <property type="match status" value="1"/>
</dbReference>
<dbReference type="InterPro" id="IPR016171">
    <property type="entry name" value="Vanillyl_alc_oxidase_C-sub2"/>
</dbReference>
<dbReference type="FunFam" id="3.30.465.10:FF:000001">
    <property type="entry name" value="D-2-hydroxyglutarate dehydrogenase, mitochondrial"/>
    <property type="match status" value="1"/>
</dbReference>
<dbReference type="InterPro" id="IPR016169">
    <property type="entry name" value="FAD-bd_PCMH_sub2"/>
</dbReference>
<dbReference type="Gene3D" id="3.30.43.10">
    <property type="entry name" value="Uridine Diphospho-n-acetylenolpyruvylglucosamine Reductase, domain 2"/>
    <property type="match status" value="1"/>
</dbReference>
<dbReference type="PANTHER" id="PTHR43716:SF2">
    <property type="entry name" value="BLL6224 PROTEIN"/>
    <property type="match status" value="1"/>
</dbReference>
<evidence type="ECO:0000256" key="3">
    <source>
        <dbReference type="ARBA" id="ARBA00022630"/>
    </source>
</evidence>
<dbReference type="InterPro" id="IPR016166">
    <property type="entry name" value="FAD-bd_PCMH"/>
</dbReference>
<dbReference type="InterPro" id="IPR036318">
    <property type="entry name" value="FAD-bd_PCMH-like_sf"/>
</dbReference>
<dbReference type="AlphaFoldDB" id="A0A1H3CKF5"/>
<dbReference type="Gene3D" id="3.30.70.2740">
    <property type="match status" value="1"/>
</dbReference>
<dbReference type="OrthoDB" id="9811557at2"/>
<keyword evidence="3" id="KW-0285">Flavoprotein</keyword>
<evidence type="ECO:0000256" key="2">
    <source>
        <dbReference type="ARBA" id="ARBA00008000"/>
    </source>
</evidence>
<dbReference type="InterPro" id="IPR016164">
    <property type="entry name" value="FAD-linked_Oxase-like_C"/>
</dbReference>